<gene>
    <name evidence="1" type="ORF">BST29_00500</name>
</gene>
<evidence type="ECO:0000313" key="2">
    <source>
        <dbReference type="Proteomes" id="UP000243140"/>
    </source>
</evidence>
<evidence type="ECO:0008006" key="3">
    <source>
        <dbReference type="Google" id="ProtNLM"/>
    </source>
</evidence>
<reference evidence="1 2" key="1">
    <citation type="submission" date="2017-02" db="EMBL/GenBank/DDBJ databases">
        <title>The new phylogeny of genus Mycobacterium.</title>
        <authorList>
            <person name="Tortoli E."/>
            <person name="Trovato A."/>
            <person name="Cirillo D.M."/>
        </authorList>
    </citation>
    <scope>NUCLEOTIDE SEQUENCE [LARGE SCALE GENOMIC DNA]</scope>
    <source>
        <strain evidence="1 2">IP1130001</strain>
    </source>
</reference>
<protein>
    <recommendedName>
        <fullName evidence="3">Apea-like HEPN domain-containing protein</fullName>
    </recommendedName>
</protein>
<evidence type="ECO:0000313" key="1">
    <source>
        <dbReference type="EMBL" id="ORA85389.1"/>
    </source>
</evidence>
<comment type="caution">
    <text evidence="1">The sequence shown here is derived from an EMBL/GenBank/DDBJ whole genome shotgun (WGS) entry which is preliminary data.</text>
</comment>
<dbReference type="EMBL" id="MVHV01000001">
    <property type="protein sequence ID" value="ORA85389.1"/>
    <property type="molecule type" value="Genomic_DNA"/>
</dbReference>
<sequence length="74" mass="7989">MGLGGLIRESVKQNALTEDEAHATRYLVEVRNEAIHQGVASEGQAEEFAELTLRFAAAARFESGQFGVEGVDPL</sequence>
<proteinExistence type="predicted"/>
<name>A0ABX3SYU2_MYCMA</name>
<keyword evidence="2" id="KW-1185">Reference proteome</keyword>
<organism evidence="1 2">
    <name type="scientific">Mycobacterium malmoense</name>
    <dbReference type="NCBI Taxonomy" id="1780"/>
    <lineage>
        <taxon>Bacteria</taxon>
        <taxon>Bacillati</taxon>
        <taxon>Actinomycetota</taxon>
        <taxon>Actinomycetes</taxon>
        <taxon>Mycobacteriales</taxon>
        <taxon>Mycobacteriaceae</taxon>
        <taxon>Mycobacterium</taxon>
    </lineage>
</organism>
<accession>A0ABX3SYU2</accession>
<dbReference type="Proteomes" id="UP000243140">
    <property type="component" value="Unassembled WGS sequence"/>
</dbReference>